<dbReference type="Proteomes" id="UP000593567">
    <property type="component" value="Unassembled WGS sequence"/>
</dbReference>
<accession>A0A7J7KPI1</accession>
<feature type="compositionally biased region" description="Basic and acidic residues" evidence="1">
    <location>
        <begin position="356"/>
        <end position="367"/>
    </location>
</feature>
<reference evidence="2" key="1">
    <citation type="submission" date="2020-06" db="EMBL/GenBank/DDBJ databases">
        <title>Draft genome of Bugula neritina, a colonial animal packing powerful symbionts and potential medicines.</title>
        <authorList>
            <person name="Rayko M."/>
        </authorList>
    </citation>
    <scope>NUCLEOTIDE SEQUENCE [LARGE SCALE GENOMIC DNA]</scope>
    <source>
        <strain evidence="2">Kwan_BN1</strain>
    </source>
</reference>
<feature type="compositionally biased region" description="Polar residues" evidence="1">
    <location>
        <begin position="340"/>
        <end position="354"/>
    </location>
</feature>
<sequence>MEHRNSVRICILLECSCEQYQQLNMYKENTNRMSVREQKTPVRRKLAPLKVNNGKLLCSQPKKVRNSKAGKDELDTELKSDELKRAVSGSEVDAGDHSGSSQEMASQSTTSLPRVTWEGQRVTSPIVSQGEGSNDADTFSSVKVDLPQTKVANASSTPYLKKIWKESKARRQSLSSASSSRSAYSDSKQKGHVGFLNQMYSLVSELEKDNSQASLTDSSAQSEAPTQDYTQLVERAVTPQRPEARNSSLSRRRQLAITPTLSKSYSRPDANDSALSDSLEEFSADFLLSDSDESSWVESSFSKSRVGAPAATDVSLSTKSQSDTSAVRNVPDRAGEYDSSKYQTTVGNTDSCSDLSVKKESGNKVKLEPSTPETKAEKLQSMRSEATTPTNPTGKLRKGSPVTPLRRYSSHDSAIKSPVTKPTSKQNSSVSDEKKTLNLIEEKRRQALHKLNSRKGSLTKHKSLDSVTSASFTDSIVTTATPTSSTALQQLIDEKRKLAAEKLQKHREEGRDRSDSLSGTIRQLTPPSSQENLSNPNSGVSTFSQPDSSKRLSQSSRLSGQQLLDDILGDTTPNTKVKAKSTLFSQNKSDSALNSKTMSKVKSEPNSVPTPPASISTVKPRADNSNRIKPKQGCQTLDEKTRLIIEEKRQAAIKKLRQSKQLGSS</sequence>
<feature type="region of interest" description="Disordered" evidence="1">
    <location>
        <begin position="170"/>
        <end position="189"/>
    </location>
</feature>
<feature type="compositionally biased region" description="Polar residues" evidence="1">
    <location>
        <begin position="588"/>
        <end position="619"/>
    </location>
</feature>
<feature type="compositionally biased region" description="Polar residues" evidence="1">
    <location>
        <begin position="381"/>
        <end position="393"/>
    </location>
</feature>
<feature type="compositionally biased region" description="Basic and acidic residues" evidence="1">
    <location>
        <begin position="69"/>
        <end position="85"/>
    </location>
</feature>
<feature type="region of interest" description="Disordered" evidence="1">
    <location>
        <begin position="450"/>
        <end position="469"/>
    </location>
</feature>
<name>A0A7J7KPI1_BUGNE</name>
<feature type="compositionally biased region" description="Basic and acidic residues" evidence="1">
    <location>
        <begin position="502"/>
        <end position="515"/>
    </location>
</feature>
<feature type="compositionally biased region" description="Low complexity" evidence="1">
    <location>
        <begin position="172"/>
        <end position="186"/>
    </location>
</feature>
<feature type="region of interest" description="Disordered" evidence="1">
    <location>
        <begin position="233"/>
        <end position="274"/>
    </location>
</feature>
<feature type="compositionally biased region" description="Basic residues" evidence="1">
    <location>
        <begin position="450"/>
        <end position="461"/>
    </location>
</feature>
<evidence type="ECO:0000313" key="2">
    <source>
        <dbReference type="EMBL" id="KAF6040015.1"/>
    </source>
</evidence>
<dbReference type="AlphaFoldDB" id="A0A7J7KPI1"/>
<proteinExistence type="predicted"/>
<feature type="compositionally biased region" description="Polar residues" evidence="1">
    <location>
        <begin position="420"/>
        <end position="430"/>
    </location>
</feature>
<evidence type="ECO:0000256" key="1">
    <source>
        <dbReference type="SAM" id="MobiDB-lite"/>
    </source>
</evidence>
<evidence type="ECO:0000313" key="3">
    <source>
        <dbReference type="Proteomes" id="UP000593567"/>
    </source>
</evidence>
<feature type="compositionally biased region" description="Polar residues" evidence="1">
    <location>
        <begin position="98"/>
        <end position="113"/>
    </location>
</feature>
<protein>
    <submittedName>
        <fullName evidence="2">Uncharacterized protein</fullName>
    </submittedName>
</protein>
<keyword evidence="3" id="KW-1185">Reference proteome</keyword>
<feature type="compositionally biased region" description="Polar residues" evidence="1">
    <location>
        <begin position="516"/>
        <end position="543"/>
    </location>
</feature>
<organism evidence="2 3">
    <name type="scientific">Bugula neritina</name>
    <name type="common">Brown bryozoan</name>
    <name type="synonym">Sertularia neritina</name>
    <dbReference type="NCBI Taxonomy" id="10212"/>
    <lineage>
        <taxon>Eukaryota</taxon>
        <taxon>Metazoa</taxon>
        <taxon>Spiralia</taxon>
        <taxon>Lophotrochozoa</taxon>
        <taxon>Bryozoa</taxon>
        <taxon>Gymnolaemata</taxon>
        <taxon>Cheilostomatida</taxon>
        <taxon>Flustrina</taxon>
        <taxon>Buguloidea</taxon>
        <taxon>Bugulidae</taxon>
        <taxon>Bugula</taxon>
    </lineage>
</organism>
<feature type="compositionally biased region" description="Polar residues" evidence="1">
    <location>
        <begin position="314"/>
        <end position="327"/>
    </location>
</feature>
<dbReference type="EMBL" id="VXIV02000188">
    <property type="protein sequence ID" value="KAF6040015.1"/>
    <property type="molecule type" value="Genomic_DNA"/>
</dbReference>
<feature type="compositionally biased region" description="Low complexity" evidence="1">
    <location>
        <begin position="544"/>
        <end position="559"/>
    </location>
</feature>
<feature type="compositionally biased region" description="Polar residues" evidence="1">
    <location>
        <begin position="121"/>
        <end position="141"/>
    </location>
</feature>
<feature type="compositionally biased region" description="Basic and acidic residues" evidence="1">
    <location>
        <begin position="330"/>
        <end position="339"/>
    </location>
</feature>
<comment type="caution">
    <text evidence="2">The sequence shown here is derived from an EMBL/GenBank/DDBJ whole genome shotgun (WGS) entry which is preliminary data.</text>
</comment>
<feature type="region of interest" description="Disordered" evidence="1">
    <location>
        <begin position="301"/>
        <end position="437"/>
    </location>
</feature>
<feature type="region of interest" description="Disordered" evidence="1">
    <location>
        <begin position="588"/>
        <end position="632"/>
    </location>
</feature>
<feature type="region of interest" description="Disordered" evidence="1">
    <location>
        <begin position="502"/>
        <end position="559"/>
    </location>
</feature>
<gene>
    <name evidence="2" type="ORF">EB796_001702</name>
</gene>
<feature type="region of interest" description="Disordered" evidence="1">
    <location>
        <begin position="61"/>
        <end position="141"/>
    </location>
</feature>